<organism evidence="4 5">
    <name type="scientific">Desulfovibrio desulfuricans</name>
    <dbReference type="NCBI Taxonomy" id="876"/>
    <lineage>
        <taxon>Bacteria</taxon>
        <taxon>Pseudomonadati</taxon>
        <taxon>Thermodesulfobacteriota</taxon>
        <taxon>Desulfovibrionia</taxon>
        <taxon>Desulfovibrionales</taxon>
        <taxon>Desulfovibrionaceae</taxon>
        <taxon>Desulfovibrio</taxon>
    </lineage>
</organism>
<reference evidence="4 5" key="1">
    <citation type="submission" date="2019-02" db="EMBL/GenBank/DDBJ databases">
        <title>Complete Genome Sequence of Desulfovibrio desulfuricans IC1, a Sulfonate Utilizing Anaerobe.</title>
        <authorList>
            <person name="Day L.A."/>
            <person name="De Leon K.B."/>
            <person name="Wall J.D."/>
        </authorList>
    </citation>
    <scope>NUCLEOTIDE SEQUENCE [LARGE SCALE GENOMIC DNA]</scope>
    <source>
        <strain evidence="4 5">IC1</strain>
    </source>
</reference>
<dbReference type="InterPro" id="IPR036660">
    <property type="entry name" value="Fe-S_hydroAse_TtdB_cat_sf"/>
</dbReference>
<feature type="domain" description="Fe-S hydro-lyase tartrate dehydratase beta-type catalytic" evidence="3">
    <location>
        <begin position="15"/>
        <end position="179"/>
    </location>
</feature>
<dbReference type="EMBL" id="CP036295">
    <property type="protein sequence ID" value="QCC86219.1"/>
    <property type="molecule type" value="Genomic_DNA"/>
</dbReference>
<evidence type="ECO:0000313" key="4">
    <source>
        <dbReference type="EMBL" id="QCC86219.1"/>
    </source>
</evidence>
<evidence type="ECO:0000256" key="1">
    <source>
        <dbReference type="ARBA" id="ARBA00008876"/>
    </source>
</evidence>
<evidence type="ECO:0000256" key="2">
    <source>
        <dbReference type="ARBA" id="ARBA00023239"/>
    </source>
</evidence>
<dbReference type="SUPFAM" id="SSF117457">
    <property type="entry name" value="FumA C-terminal domain-like"/>
    <property type="match status" value="1"/>
</dbReference>
<accession>A0A4P7UJB1</accession>
<dbReference type="GO" id="GO:0016836">
    <property type="term" value="F:hydro-lyase activity"/>
    <property type="evidence" value="ECO:0007669"/>
    <property type="project" value="InterPro"/>
</dbReference>
<comment type="similarity">
    <text evidence="1">Belongs to the class-I fumarase family.</text>
</comment>
<dbReference type="OrthoDB" id="9798978at2"/>
<dbReference type="NCBIfam" id="NF005310">
    <property type="entry name" value="PRK06842.1"/>
    <property type="match status" value="1"/>
</dbReference>
<evidence type="ECO:0000259" key="3">
    <source>
        <dbReference type="Pfam" id="PF05683"/>
    </source>
</evidence>
<name>A0A4P7UJB1_DESDE</name>
<dbReference type="InterPro" id="IPR004647">
    <property type="entry name" value="Fe-S_hydro-lyase_TtdB-typ_cat"/>
</dbReference>
<protein>
    <submittedName>
        <fullName evidence="4">Fe-S-containing hydro-lyase</fullName>
    </submittedName>
</protein>
<dbReference type="AlphaFoldDB" id="A0A4P7UJB1"/>
<dbReference type="NCBIfam" id="TIGR00723">
    <property type="entry name" value="ttdB_fumA_fumB"/>
    <property type="match status" value="1"/>
</dbReference>
<dbReference type="Proteomes" id="UP000297065">
    <property type="component" value="Chromosome"/>
</dbReference>
<evidence type="ECO:0000313" key="5">
    <source>
        <dbReference type="Proteomes" id="UP000297065"/>
    </source>
</evidence>
<keyword evidence="2 4" id="KW-0456">Lyase</keyword>
<proteinExistence type="inferred from homology"/>
<sequence length="187" mass="19864">MSETQMKKIRAPFDDATARSLRAGDRVLISGTILAARDAAHKRLVETLDKGDPLPVDLKGAVVYYVGPSPAKPGQVIGAAGPTTSGRMDAYTPRLLAQGLKGMIGKGYRKPEVVEAMKKHGVPYLAAVGGAGALIARSIKKYTVLAYEDLGPEAVAAMEVEDFPAIVVIDSTGDNYYETGQAPYRRS</sequence>
<dbReference type="PANTHER" id="PTHR43351:SF2">
    <property type="entry name" value="L(+)-TARTRATE DEHYDRATASE SUBUNIT BETA-RELATED"/>
    <property type="match status" value="1"/>
</dbReference>
<dbReference type="Gene3D" id="3.20.130.10">
    <property type="entry name" value="Fe-S hydro-lyase, tartrate dehydratase beta-type, catalytic domain"/>
    <property type="match status" value="1"/>
</dbReference>
<dbReference type="PANTHER" id="PTHR43351">
    <property type="entry name" value="L(+)-TARTRATE DEHYDRATASE SUBUNIT BETA"/>
    <property type="match status" value="1"/>
</dbReference>
<dbReference type="RefSeq" id="WP_136400322.1">
    <property type="nucleotide sequence ID" value="NZ_CP036295.1"/>
</dbReference>
<dbReference type="Pfam" id="PF05683">
    <property type="entry name" value="Fumerase_C"/>
    <property type="match status" value="1"/>
</dbReference>
<gene>
    <name evidence="4" type="ORF">DDIC_10125</name>
</gene>